<sequence>MASSMTTSASSVQPLATEIVEMIAGHLDDKTLFSFAAATRTIRSKSRYIYGTQFFTTIQCLQHPISLQRLTDLPNSPDLAKNVHTIVFDVADGPLIDPMHDEDVKRSEAHSLQQFPLRSLEKLRSARLHIDSNIISQALSKLPKLELVLVAGVSLELSYQSRENRSKIDWGSECPSGHCKLRETQATVDVVFRTVSLALSRAGVSPKIRLGLRRSRACREYFDPMLGLSRSVVIETRNRFAHLEILEGSMDTERYIGEETLKLFRQSRFEVLDINYGQHVSRGSRQPAMACLQGLNFINIGLKMLRKLTIQSLWIDDYVFFDFIRSHGHTLKDFTMVNCDAYSELNEDNPWLSFFHALAEIPALEVLKLAYIHKLKASNPDEATAERNKCLDTSMVAEGTWSGHVEISRALEYLIYAYVYTPNPLSFLDLPFDFDGRTLFGYLDDRRYLNLRFANFKAATRYQWTGAEAKALKVYREKHRRADNTVTSKLNPVDDQDIFPIPEYVQTTVVAKENNLSQELL</sequence>
<proteinExistence type="predicted"/>
<dbReference type="OrthoDB" id="3800118at2759"/>
<reference evidence="2" key="1">
    <citation type="journal article" date="2022" name="Microb. Genom.">
        <title>A global pangenome for the wheat fungal pathogen Pyrenophora tritici-repentis and prediction of effector protein structural homology.</title>
        <authorList>
            <person name="Moolhuijzen P.M."/>
            <person name="See P.T."/>
            <person name="Shi G."/>
            <person name="Powell H.R."/>
            <person name="Cockram J."/>
            <person name="Jorgensen L.N."/>
            <person name="Benslimane H."/>
            <person name="Strelkov S.E."/>
            <person name="Turner J."/>
            <person name="Liu Z."/>
            <person name="Moffat C.S."/>
        </authorList>
    </citation>
    <scope>NUCLEOTIDE SEQUENCE [LARGE SCALE GENOMIC DNA]</scope>
</reference>
<organism evidence="1 2">
    <name type="scientific">Pyrenophora tritici-repentis</name>
    <dbReference type="NCBI Taxonomy" id="45151"/>
    <lineage>
        <taxon>Eukaryota</taxon>
        <taxon>Fungi</taxon>
        <taxon>Dikarya</taxon>
        <taxon>Ascomycota</taxon>
        <taxon>Pezizomycotina</taxon>
        <taxon>Dothideomycetes</taxon>
        <taxon>Pleosporomycetidae</taxon>
        <taxon>Pleosporales</taxon>
        <taxon>Pleosporineae</taxon>
        <taxon>Pleosporaceae</taxon>
        <taxon>Pyrenophora</taxon>
    </lineage>
</organism>
<dbReference type="AlphaFoldDB" id="A0A2W1H7Q7"/>
<dbReference type="Proteomes" id="UP000249757">
    <property type="component" value="Unassembled WGS sequence"/>
</dbReference>
<keyword evidence="2" id="KW-1185">Reference proteome</keyword>
<accession>A0A2W1H7Q7</accession>
<protein>
    <submittedName>
        <fullName evidence="1">Uncharacterized protein</fullName>
    </submittedName>
</protein>
<evidence type="ECO:0000313" key="2">
    <source>
        <dbReference type="Proteomes" id="UP000249757"/>
    </source>
</evidence>
<evidence type="ECO:0000313" key="1">
    <source>
        <dbReference type="EMBL" id="KAI1513192.1"/>
    </source>
</evidence>
<gene>
    <name evidence="1" type="ORF">Ptr86124_008212</name>
</gene>
<comment type="caution">
    <text evidence="1">The sequence shown here is derived from an EMBL/GenBank/DDBJ whole genome shotgun (WGS) entry which is preliminary data.</text>
</comment>
<dbReference type="EMBL" id="NRDI02000010">
    <property type="protein sequence ID" value="KAI1513192.1"/>
    <property type="molecule type" value="Genomic_DNA"/>
</dbReference>
<name>A0A2W1H7Q7_9PLEO</name>